<sequence length="355" mass="41100">MVTIFNGVNGKNTLSECYLGNDIPLYQSQICEILTHIRKPGDLRTPPKIAIISPTAYSRNNTAESISREISVMVRTIDFSKKNIGRGDLNTLFEEDAVYICQECQYLFERRPHGFDLLRSFLSQLVTNSRQVITTWNQYSWNFLSGFLHIERWFPIVIPLPFLSLSDLQEYLLTGESEQIRFTIDIELDNTLELVRKDVDVDIESLNLTFSIPYLTIRRRYASYVPLLADKKILPEELIFREIFRLSLGEPGIGYQIFQNAKNENEIRFSLLPKSLTVPELSAIDNFILTLILMYENPVYSRLNQSIHDKAVLNSSLYRLSSAGLLMRDEDTWKITAEGFAPVVSYLTQRRMIWE</sequence>
<dbReference type="Proteomes" id="UP000245934">
    <property type="component" value="Unassembled WGS sequence"/>
</dbReference>
<gene>
    <name evidence="1" type="ORF">DLD82_16750</name>
</gene>
<evidence type="ECO:0000313" key="1">
    <source>
        <dbReference type="EMBL" id="PWR69894.1"/>
    </source>
</evidence>
<reference evidence="1 2" key="1">
    <citation type="submission" date="2018-05" db="EMBL/GenBank/DDBJ databases">
        <title>Draft genome of Methanospirillum stamsii Pt1.</title>
        <authorList>
            <person name="Dueholm M.S."/>
            <person name="Nielsen P.H."/>
            <person name="Bakmann L.F."/>
            <person name="Otzen D.E."/>
        </authorList>
    </citation>
    <scope>NUCLEOTIDE SEQUENCE [LARGE SCALE GENOMIC DNA]</scope>
    <source>
        <strain evidence="1 2">Pt1</strain>
    </source>
</reference>
<protein>
    <submittedName>
        <fullName evidence="1">Uncharacterized protein</fullName>
    </submittedName>
</protein>
<proteinExistence type="predicted"/>
<keyword evidence="2" id="KW-1185">Reference proteome</keyword>
<organism evidence="1 2">
    <name type="scientific">Methanospirillum stamsii</name>
    <dbReference type="NCBI Taxonomy" id="1277351"/>
    <lineage>
        <taxon>Archaea</taxon>
        <taxon>Methanobacteriati</taxon>
        <taxon>Methanobacteriota</taxon>
        <taxon>Stenosarchaea group</taxon>
        <taxon>Methanomicrobia</taxon>
        <taxon>Methanomicrobiales</taxon>
        <taxon>Methanospirillaceae</taxon>
        <taxon>Methanospirillum</taxon>
    </lineage>
</organism>
<accession>A0A2V2MNT3</accession>
<name>A0A2V2MNT3_9EURY</name>
<comment type="caution">
    <text evidence="1">The sequence shown here is derived from an EMBL/GenBank/DDBJ whole genome shotgun (WGS) entry which is preliminary data.</text>
</comment>
<dbReference type="AlphaFoldDB" id="A0A2V2MNT3"/>
<dbReference type="GeneID" id="97608262"/>
<dbReference type="RefSeq" id="WP_109942282.1">
    <property type="nucleotide sequence ID" value="NZ_CP176366.1"/>
</dbReference>
<dbReference type="OrthoDB" id="326898at2157"/>
<evidence type="ECO:0000313" key="2">
    <source>
        <dbReference type="Proteomes" id="UP000245934"/>
    </source>
</evidence>
<dbReference type="EMBL" id="QGMZ01000050">
    <property type="protein sequence ID" value="PWR69894.1"/>
    <property type="molecule type" value="Genomic_DNA"/>
</dbReference>